<evidence type="ECO:0000313" key="1">
    <source>
        <dbReference type="EMBL" id="RJX50773.1"/>
    </source>
</evidence>
<proteinExistence type="predicted"/>
<dbReference type="Proteomes" id="UP000281564">
    <property type="component" value="Unassembled WGS sequence"/>
</dbReference>
<name>A0A3A6QCZ3_9EURY</name>
<accession>A0A3A6QCZ3</accession>
<evidence type="ECO:0000313" key="2">
    <source>
        <dbReference type="Proteomes" id="UP000281564"/>
    </source>
</evidence>
<organism evidence="1 2">
    <name type="scientific">Halonotius pteroides</name>
    <dbReference type="NCBI Taxonomy" id="268735"/>
    <lineage>
        <taxon>Archaea</taxon>
        <taxon>Methanobacteriati</taxon>
        <taxon>Methanobacteriota</taxon>
        <taxon>Stenosarchaea group</taxon>
        <taxon>Halobacteria</taxon>
        <taxon>Halobacteriales</taxon>
        <taxon>Haloferacaceae</taxon>
        <taxon>Halonotius</taxon>
    </lineage>
</organism>
<dbReference type="EMBL" id="QMDW01000004">
    <property type="protein sequence ID" value="RJX50773.1"/>
    <property type="molecule type" value="Genomic_DNA"/>
</dbReference>
<gene>
    <name evidence="1" type="ORF">DP106_04025</name>
</gene>
<protein>
    <submittedName>
        <fullName evidence="1">Uncharacterized protein</fullName>
    </submittedName>
</protein>
<sequence length="90" mass="10411">MCVNQSYRCLDCLEGAVTRSFDISHLKTQCSRCGSFSRFINEAVLDQFQSFEESPPETLQWSQLDRREKLIISEQVVRRGRSIDEFAVST</sequence>
<dbReference type="AlphaFoldDB" id="A0A3A6QCZ3"/>
<comment type="caution">
    <text evidence="1">The sequence shown here is derived from an EMBL/GenBank/DDBJ whole genome shotgun (WGS) entry which is preliminary data.</text>
</comment>
<reference evidence="1 2" key="1">
    <citation type="submission" date="2018-06" db="EMBL/GenBank/DDBJ databases">
        <title>Halonotius sp. F13-13 a new haloarchaeeon isolated from a solar saltern from Isla Cristina, Huelva, Spain.</title>
        <authorList>
            <person name="Duran-Viseras A."/>
            <person name="Sanchez-Porro C."/>
            <person name="Ventosa A."/>
        </authorList>
    </citation>
    <scope>NUCLEOTIDE SEQUENCE [LARGE SCALE GENOMIC DNA]</scope>
    <source>
        <strain evidence="1 2">CECT 7525</strain>
    </source>
</reference>
<keyword evidence="2" id="KW-1185">Reference proteome</keyword>